<dbReference type="AlphaFoldDB" id="A0A6A5SPE8"/>
<dbReference type="Proteomes" id="UP000800038">
    <property type="component" value="Unassembled WGS sequence"/>
</dbReference>
<feature type="compositionally biased region" description="Basic and acidic residues" evidence="1">
    <location>
        <begin position="87"/>
        <end position="104"/>
    </location>
</feature>
<sequence>MTTKRDWDSLERWVIDLARKARLARPDQGRAQHPRPRPCSCGPRTNLECEHEINSKGPRRLLDSIIKEAKTIQKKLQEALEPAQPAGDHHDARRDSSAAEERSQQTRIPGKRQAQQTHQPDSHDPNVCRDSSALEQSLQAPKAAQREKGAQQPDIVSVNNEQQQIAALRYSTRERPAHTSEVYLTAFETKSSTTRSRTKAASSPTSSRVVPVTDTLPSPS</sequence>
<feature type="region of interest" description="Disordered" evidence="1">
    <location>
        <begin position="188"/>
        <end position="220"/>
    </location>
</feature>
<organism evidence="2 3">
    <name type="scientific">Clathrospora elynae</name>
    <dbReference type="NCBI Taxonomy" id="706981"/>
    <lineage>
        <taxon>Eukaryota</taxon>
        <taxon>Fungi</taxon>
        <taxon>Dikarya</taxon>
        <taxon>Ascomycota</taxon>
        <taxon>Pezizomycotina</taxon>
        <taxon>Dothideomycetes</taxon>
        <taxon>Pleosporomycetidae</taxon>
        <taxon>Pleosporales</taxon>
        <taxon>Diademaceae</taxon>
        <taxon>Clathrospora</taxon>
    </lineage>
</organism>
<feature type="region of interest" description="Disordered" evidence="1">
    <location>
        <begin position="21"/>
        <end position="46"/>
    </location>
</feature>
<gene>
    <name evidence="2" type="ORF">EJ02DRAFT_513096</name>
</gene>
<name>A0A6A5SPE8_9PLEO</name>
<evidence type="ECO:0000313" key="3">
    <source>
        <dbReference type="Proteomes" id="UP000800038"/>
    </source>
</evidence>
<feature type="compositionally biased region" description="Low complexity" evidence="1">
    <location>
        <begin position="189"/>
        <end position="213"/>
    </location>
</feature>
<feature type="compositionally biased region" description="Basic and acidic residues" evidence="1">
    <location>
        <begin position="21"/>
        <end position="30"/>
    </location>
</feature>
<dbReference type="EMBL" id="ML976062">
    <property type="protein sequence ID" value="KAF1940466.1"/>
    <property type="molecule type" value="Genomic_DNA"/>
</dbReference>
<feature type="region of interest" description="Disordered" evidence="1">
    <location>
        <begin position="73"/>
        <end position="158"/>
    </location>
</feature>
<evidence type="ECO:0000256" key="1">
    <source>
        <dbReference type="SAM" id="MobiDB-lite"/>
    </source>
</evidence>
<protein>
    <submittedName>
        <fullName evidence="2">Uncharacterized protein</fullName>
    </submittedName>
</protein>
<keyword evidence="3" id="KW-1185">Reference proteome</keyword>
<evidence type="ECO:0000313" key="2">
    <source>
        <dbReference type="EMBL" id="KAF1940466.1"/>
    </source>
</evidence>
<proteinExistence type="predicted"/>
<reference evidence="2" key="1">
    <citation type="journal article" date="2020" name="Stud. Mycol.">
        <title>101 Dothideomycetes genomes: a test case for predicting lifestyles and emergence of pathogens.</title>
        <authorList>
            <person name="Haridas S."/>
            <person name="Albert R."/>
            <person name="Binder M."/>
            <person name="Bloem J."/>
            <person name="Labutti K."/>
            <person name="Salamov A."/>
            <person name="Andreopoulos B."/>
            <person name="Baker S."/>
            <person name="Barry K."/>
            <person name="Bills G."/>
            <person name="Bluhm B."/>
            <person name="Cannon C."/>
            <person name="Castanera R."/>
            <person name="Culley D."/>
            <person name="Daum C."/>
            <person name="Ezra D."/>
            <person name="Gonzalez J."/>
            <person name="Henrissat B."/>
            <person name="Kuo A."/>
            <person name="Liang C."/>
            <person name="Lipzen A."/>
            <person name="Lutzoni F."/>
            <person name="Magnuson J."/>
            <person name="Mondo S."/>
            <person name="Nolan M."/>
            <person name="Ohm R."/>
            <person name="Pangilinan J."/>
            <person name="Park H.-J."/>
            <person name="Ramirez L."/>
            <person name="Alfaro M."/>
            <person name="Sun H."/>
            <person name="Tritt A."/>
            <person name="Yoshinaga Y."/>
            <person name="Zwiers L.-H."/>
            <person name="Turgeon B."/>
            <person name="Goodwin S."/>
            <person name="Spatafora J."/>
            <person name="Crous P."/>
            <person name="Grigoriev I."/>
        </authorList>
    </citation>
    <scope>NUCLEOTIDE SEQUENCE</scope>
    <source>
        <strain evidence="2">CBS 161.51</strain>
    </source>
</reference>
<accession>A0A6A5SPE8</accession>